<reference evidence="10 11" key="1">
    <citation type="submission" date="2019-06" db="EMBL/GenBank/DDBJ databases">
        <title>Rhizobium sp. CL12 isolated from roots of soybean.</title>
        <authorList>
            <person name="Wang C."/>
        </authorList>
    </citation>
    <scope>NUCLEOTIDE SEQUENCE [LARGE SCALE GENOMIC DNA]</scope>
    <source>
        <strain evidence="10 11">CL12</strain>
    </source>
</reference>
<dbReference type="GO" id="GO:0000287">
    <property type="term" value="F:magnesium ion binding"/>
    <property type="evidence" value="ECO:0007669"/>
    <property type="project" value="UniProtKB-UniRule"/>
</dbReference>
<dbReference type="Pfam" id="PF01850">
    <property type="entry name" value="PIN"/>
    <property type="match status" value="1"/>
</dbReference>
<dbReference type="InterPro" id="IPR029060">
    <property type="entry name" value="PIN-like_dom_sf"/>
</dbReference>
<name>A0A504UCL1_9HYPH</name>
<evidence type="ECO:0000256" key="4">
    <source>
        <dbReference type="ARBA" id="ARBA00022723"/>
    </source>
</evidence>
<evidence type="ECO:0000256" key="8">
    <source>
        <dbReference type="HAMAP-Rule" id="MF_00265"/>
    </source>
</evidence>
<comment type="caution">
    <text evidence="10">The sequence shown here is derived from an EMBL/GenBank/DDBJ whole genome shotgun (WGS) entry which is preliminary data.</text>
</comment>
<accession>A0A504UCL1</accession>
<keyword evidence="5 8" id="KW-0378">Hydrolase</keyword>
<dbReference type="Gene3D" id="3.40.50.1010">
    <property type="entry name" value="5'-nuclease"/>
    <property type="match status" value="1"/>
</dbReference>
<keyword evidence="8" id="KW-0800">Toxin</keyword>
<evidence type="ECO:0000256" key="5">
    <source>
        <dbReference type="ARBA" id="ARBA00022801"/>
    </source>
</evidence>
<evidence type="ECO:0000256" key="7">
    <source>
        <dbReference type="ARBA" id="ARBA00038093"/>
    </source>
</evidence>
<dbReference type="InterPro" id="IPR022907">
    <property type="entry name" value="VapC_family"/>
</dbReference>
<dbReference type="AlphaFoldDB" id="A0A504UCL1"/>
<sequence>MPSLSNGFLIDTNIISLFSPDRKQAPSEAVKVWFREQGDAIYLSTITLAEIEKGLRRLHRRGSLERAKSLSVWLDSITETFGDRILPVDPVVARIAGALDDTATASGLHPGLGDILVAATAKAYGLTVVTANLRHFMPLGVRCDFPEAFRI</sequence>
<keyword evidence="4 8" id="KW-0479">Metal-binding</keyword>
<evidence type="ECO:0000256" key="3">
    <source>
        <dbReference type="ARBA" id="ARBA00022722"/>
    </source>
</evidence>
<dbReference type="PANTHER" id="PTHR33653">
    <property type="entry name" value="RIBONUCLEASE VAPC2"/>
    <property type="match status" value="1"/>
</dbReference>
<comment type="function">
    <text evidence="8">Toxic component of a toxin-antitoxin (TA) system. An RNase.</text>
</comment>
<evidence type="ECO:0000313" key="11">
    <source>
        <dbReference type="Proteomes" id="UP000316429"/>
    </source>
</evidence>
<dbReference type="SUPFAM" id="SSF88723">
    <property type="entry name" value="PIN domain-like"/>
    <property type="match status" value="1"/>
</dbReference>
<dbReference type="InterPro" id="IPR002716">
    <property type="entry name" value="PIN_dom"/>
</dbReference>
<keyword evidence="3 8" id="KW-0540">Nuclease</keyword>
<evidence type="ECO:0000256" key="2">
    <source>
        <dbReference type="ARBA" id="ARBA00022649"/>
    </source>
</evidence>
<evidence type="ECO:0000259" key="9">
    <source>
        <dbReference type="Pfam" id="PF01850"/>
    </source>
</evidence>
<gene>
    <name evidence="8" type="primary">vapC</name>
    <name evidence="10" type="ORF">FJQ55_08635</name>
</gene>
<dbReference type="EC" id="3.1.-.-" evidence="8"/>
<feature type="domain" description="PIN" evidence="9">
    <location>
        <begin position="9"/>
        <end position="134"/>
    </location>
</feature>
<dbReference type="HAMAP" id="MF_00265">
    <property type="entry name" value="VapC_Nob1"/>
    <property type="match status" value="1"/>
</dbReference>
<proteinExistence type="inferred from homology"/>
<keyword evidence="2 8" id="KW-1277">Toxin-antitoxin system</keyword>
<organism evidence="10 11">
    <name type="scientific">Rhizobium glycinendophyticum</name>
    <dbReference type="NCBI Taxonomy" id="2589807"/>
    <lineage>
        <taxon>Bacteria</taxon>
        <taxon>Pseudomonadati</taxon>
        <taxon>Pseudomonadota</taxon>
        <taxon>Alphaproteobacteria</taxon>
        <taxon>Hyphomicrobiales</taxon>
        <taxon>Rhizobiaceae</taxon>
        <taxon>Rhizobium/Agrobacterium group</taxon>
        <taxon>Rhizobium</taxon>
    </lineage>
</organism>
<dbReference type="GO" id="GO:0090729">
    <property type="term" value="F:toxin activity"/>
    <property type="evidence" value="ECO:0007669"/>
    <property type="project" value="UniProtKB-KW"/>
</dbReference>
<feature type="binding site" evidence="8">
    <location>
        <position position="11"/>
    </location>
    <ligand>
        <name>Mg(2+)</name>
        <dbReference type="ChEBI" id="CHEBI:18420"/>
    </ligand>
</feature>
<dbReference type="CDD" id="cd18746">
    <property type="entry name" value="PIN_VapC4-5_FitB-like"/>
    <property type="match status" value="1"/>
</dbReference>
<comment type="cofactor">
    <cofactor evidence="1 8">
        <name>Mg(2+)</name>
        <dbReference type="ChEBI" id="CHEBI:18420"/>
    </cofactor>
</comment>
<dbReference type="OrthoDB" id="7188375at2"/>
<dbReference type="InterPro" id="IPR050556">
    <property type="entry name" value="Type_II_TA_system_RNase"/>
</dbReference>
<dbReference type="EMBL" id="VFYP01000001">
    <property type="protein sequence ID" value="TPP10890.1"/>
    <property type="molecule type" value="Genomic_DNA"/>
</dbReference>
<evidence type="ECO:0000313" key="10">
    <source>
        <dbReference type="EMBL" id="TPP10890.1"/>
    </source>
</evidence>
<dbReference type="GO" id="GO:0016787">
    <property type="term" value="F:hydrolase activity"/>
    <property type="evidence" value="ECO:0007669"/>
    <property type="project" value="UniProtKB-KW"/>
</dbReference>
<keyword evidence="6 8" id="KW-0460">Magnesium</keyword>
<evidence type="ECO:0000256" key="6">
    <source>
        <dbReference type="ARBA" id="ARBA00022842"/>
    </source>
</evidence>
<comment type="similarity">
    <text evidence="7 8">Belongs to the PINc/VapC protein family.</text>
</comment>
<feature type="binding site" evidence="8">
    <location>
        <position position="114"/>
    </location>
    <ligand>
        <name>Mg(2+)</name>
        <dbReference type="ChEBI" id="CHEBI:18420"/>
    </ligand>
</feature>
<dbReference type="PANTHER" id="PTHR33653:SF1">
    <property type="entry name" value="RIBONUCLEASE VAPC2"/>
    <property type="match status" value="1"/>
</dbReference>
<dbReference type="Proteomes" id="UP000316429">
    <property type="component" value="Unassembled WGS sequence"/>
</dbReference>
<protein>
    <recommendedName>
        <fullName evidence="8">Ribonuclease VapC</fullName>
        <shortName evidence="8">RNase VapC</shortName>
        <ecNumber evidence="8">3.1.-.-</ecNumber>
    </recommendedName>
    <alternativeName>
        <fullName evidence="8">Toxin VapC</fullName>
    </alternativeName>
</protein>
<keyword evidence="11" id="KW-1185">Reference proteome</keyword>
<evidence type="ECO:0000256" key="1">
    <source>
        <dbReference type="ARBA" id="ARBA00001946"/>
    </source>
</evidence>
<dbReference type="GO" id="GO:0004540">
    <property type="term" value="F:RNA nuclease activity"/>
    <property type="evidence" value="ECO:0007669"/>
    <property type="project" value="InterPro"/>
</dbReference>